<dbReference type="AlphaFoldDB" id="A0A7E4VZB5"/>
<reference evidence="2" key="1">
    <citation type="journal article" date="2013" name="Genetics">
        <title>The draft genome and transcriptome of Panagrellus redivivus are shaped by the harsh demands of a free-living lifestyle.</title>
        <authorList>
            <person name="Srinivasan J."/>
            <person name="Dillman A.R."/>
            <person name="Macchietto M.G."/>
            <person name="Heikkinen L."/>
            <person name="Lakso M."/>
            <person name="Fracchia K.M."/>
            <person name="Antoshechkin I."/>
            <person name="Mortazavi A."/>
            <person name="Wong G."/>
            <person name="Sternberg P.W."/>
        </authorList>
    </citation>
    <scope>NUCLEOTIDE SEQUENCE [LARGE SCALE GENOMIC DNA]</scope>
    <source>
        <strain evidence="2">MT8872</strain>
    </source>
</reference>
<dbReference type="Pfam" id="PF04970">
    <property type="entry name" value="LRAT"/>
    <property type="match status" value="1"/>
</dbReference>
<protein>
    <submittedName>
        <fullName evidence="3">LRAT domain-containing protein</fullName>
    </submittedName>
</protein>
<dbReference type="WBParaSite" id="Pan_g4671.t1">
    <property type="protein sequence ID" value="Pan_g4671.t1"/>
    <property type="gene ID" value="Pan_g4671"/>
</dbReference>
<dbReference type="Proteomes" id="UP000492821">
    <property type="component" value="Unassembled WGS sequence"/>
</dbReference>
<organism evidence="2 3">
    <name type="scientific">Panagrellus redivivus</name>
    <name type="common">Microworm</name>
    <dbReference type="NCBI Taxonomy" id="6233"/>
    <lineage>
        <taxon>Eukaryota</taxon>
        <taxon>Metazoa</taxon>
        <taxon>Ecdysozoa</taxon>
        <taxon>Nematoda</taxon>
        <taxon>Chromadorea</taxon>
        <taxon>Rhabditida</taxon>
        <taxon>Tylenchina</taxon>
        <taxon>Panagrolaimomorpha</taxon>
        <taxon>Panagrolaimoidea</taxon>
        <taxon>Panagrolaimidae</taxon>
        <taxon>Panagrellus</taxon>
    </lineage>
</organism>
<feature type="domain" description="LRAT" evidence="1">
    <location>
        <begin position="14"/>
        <end position="124"/>
    </location>
</feature>
<evidence type="ECO:0000259" key="1">
    <source>
        <dbReference type="Pfam" id="PF04970"/>
    </source>
</evidence>
<accession>A0A7E4VZB5</accession>
<dbReference type="Gene3D" id="3.90.1720.10">
    <property type="entry name" value="endopeptidase domain like (from Nostoc punctiforme)"/>
    <property type="match status" value="1"/>
</dbReference>
<name>A0A7E4VZB5_PANRE</name>
<reference evidence="3" key="2">
    <citation type="submission" date="2020-10" db="UniProtKB">
        <authorList>
            <consortium name="WormBaseParasite"/>
        </authorList>
    </citation>
    <scope>IDENTIFICATION</scope>
</reference>
<evidence type="ECO:0000313" key="2">
    <source>
        <dbReference type="Proteomes" id="UP000492821"/>
    </source>
</evidence>
<evidence type="ECO:0000313" key="3">
    <source>
        <dbReference type="WBParaSite" id="Pan_g4671.t1"/>
    </source>
</evidence>
<keyword evidence="2" id="KW-1185">Reference proteome</keyword>
<proteinExistence type="predicted"/>
<sequence length="266" mass="28949">MASHRRVQPDDLERGDHIIRRLDARSLGVPLANLTYHHGIYLGNKKVAHLGFPRGDKSQASARKDNFDKFACKRSVYLVPHWNLKRSKEEVAQYAENCIEKGGYMDDYHCIFKNCAHFVYECLSEDEPQVPFWKQEVFQIHENKKGEVVVGEVAVKSDGIGLNGKAVILKEEVNIGDTVVKVSAGSAEAGAKVWEKDVGLDLGFKANARAGSASVGPASIEVGPSLDTGVKAGKDGVGLTVFGVGAEIGKKTSVSLFGFKVGWDFS</sequence>
<dbReference type="InterPro" id="IPR007053">
    <property type="entry name" value="LRAT_dom"/>
</dbReference>